<name>A0ABS7UX26_9BACI</name>
<dbReference type="Gene3D" id="2.60.40.2360">
    <property type="entry name" value="Intracellular proteinase inhibitor BsuPI"/>
    <property type="match status" value="1"/>
</dbReference>
<reference evidence="2" key="1">
    <citation type="submission" date="2024-05" db="EMBL/GenBank/DDBJ databases">
        <title>Metabacillus sp. nov., isolated from the rhizosphere soil of tomato plants.</title>
        <authorList>
            <person name="Ma R."/>
        </authorList>
    </citation>
    <scope>NUCLEOTIDE SEQUENCE</scope>
    <source>
        <strain evidence="2">DBTR6</strain>
    </source>
</reference>
<proteinExistence type="predicted"/>
<feature type="domain" description="Intracellular proteinase inhibitor BsuPI" evidence="1">
    <location>
        <begin position="43"/>
        <end position="141"/>
    </location>
</feature>
<sequence>MVRSTIIFCTMLIFLFGCSNNIEEQANTIVKEERESNVENGELELKVDVNVTEHQAEFIITLANNSNEMKKLEFPTSQKYEIIVTDGNDQEVYRYSAGKMFTQAIEYALIKQGESVQWEEIWEYGEIMPGEYEVDVSILAHDDENLIHKSTIEIPE</sequence>
<dbReference type="RefSeq" id="WP_224141318.1">
    <property type="nucleotide sequence ID" value="NZ_JAIQUM010000072.1"/>
</dbReference>
<evidence type="ECO:0000313" key="2">
    <source>
        <dbReference type="EMBL" id="MBZ5752873.1"/>
    </source>
</evidence>
<dbReference type="InterPro" id="IPR020481">
    <property type="entry name" value="Intracell_prot_inh_BsuPI"/>
</dbReference>
<dbReference type="EMBL" id="JAIQUM010000072">
    <property type="protein sequence ID" value="MBZ5752873.1"/>
    <property type="molecule type" value="Genomic_DNA"/>
</dbReference>
<dbReference type="Proteomes" id="UP001165287">
    <property type="component" value="Unassembled WGS sequence"/>
</dbReference>
<dbReference type="Pfam" id="PF12690">
    <property type="entry name" value="BsuPI"/>
    <property type="match status" value="1"/>
</dbReference>
<gene>
    <name evidence="2" type="ORF">K9V48_22170</name>
</gene>
<comment type="caution">
    <text evidence="2">The sequence shown here is derived from an EMBL/GenBank/DDBJ whole genome shotgun (WGS) entry which is preliminary data.</text>
</comment>
<dbReference type="InterPro" id="IPR038144">
    <property type="entry name" value="IPI"/>
</dbReference>
<evidence type="ECO:0000259" key="1">
    <source>
        <dbReference type="Pfam" id="PF12690"/>
    </source>
</evidence>
<organism evidence="2 3">
    <name type="scientific">Metabacillus rhizolycopersici</name>
    <dbReference type="NCBI Taxonomy" id="2875709"/>
    <lineage>
        <taxon>Bacteria</taxon>
        <taxon>Bacillati</taxon>
        <taxon>Bacillota</taxon>
        <taxon>Bacilli</taxon>
        <taxon>Bacillales</taxon>
        <taxon>Bacillaceae</taxon>
        <taxon>Metabacillus</taxon>
    </lineage>
</organism>
<keyword evidence="3" id="KW-1185">Reference proteome</keyword>
<dbReference type="PROSITE" id="PS51257">
    <property type="entry name" value="PROKAR_LIPOPROTEIN"/>
    <property type="match status" value="1"/>
</dbReference>
<evidence type="ECO:0000313" key="3">
    <source>
        <dbReference type="Proteomes" id="UP001165287"/>
    </source>
</evidence>
<accession>A0ABS7UX26</accession>
<protein>
    <recommendedName>
        <fullName evidence="1">Intracellular proteinase inhibitor BsuPI domain-containing protein</fullName>
    </recommendedName>
</protein>